<gene>
    <name evidence="1" type="ORF">B1L04_26215</name>
</gene>
<name>A0A1V4BPE1_MICAE</name>
<accession>A0A1V4BPE1</accession>
<organism evidence="1 2">
    <name type="scientific">Microcystis aeruginosa KW</name>
    <dbReference type="NCBI Taxonomy" id="1960155"/>
    <lineage>
        <taxon>Bacteria</taxon>
        <taxon>Bacillati</taxon>
        <taxon>Cyanobacteriota</taxon>
        <taxon>Cyanophyceae</taxon>
        <taxon>Oscillatoriophycideae</taxon>
        <taxon>Chroococcales</taxon>
        <taxon>Microcystaceae</taxon>
        <taxon>Microcystis</taxon>
    </lineage>
</organism>
<proteinExistence type="predicted"/>
<comment type="caution">
    <text evidence="1">The sequence shown here is derived from an EMBL/GenBank/DDBJ whole genome shotgun (WGS) entry which is preliminary data.</text>
</comment>
<evidence type="ECO:0000313" key="2">
    <source>
        <dbReference type="Proteomes" id="UP000189835"/>
    </source>
</evidence>
<dbReference type="Proteomes" id="UP000189835">
    <property type="component" value="Unassembled WGS sequence"/>
</dbReference>
<evidence type="ECO:0000313" key="1">
    <source>
        <dbReference type="EMBL" id="OPF15894.1"/>
    </source>
</evidence>
<reference evidence="1 2" key="1">
    <citation type="submission" date="2017-02" db="EMBL/GenBank/DDBJ databases">
        <title>Genome sequence of Microcystis aeruginosa KW.</title>
        <authorList>
            <person name="Oh H.-M."/>
            <person name="Ahn C.-Y."/>
            <person name="Jeong H."/>
            <person name="Srivastava A."/>
            <person name="Lee H.-G."/>
            <person name="Kang S.-R."/>
        </authorList>
    </citation>
    <scope>NUCLEOTIDE SEQUENCE [LARGE SCALE GENOMIC DNA]</scope>
    <source>
        <strain evidence="1 2">KW</strain>
    </source>
</reference>
<protein>
    <submittedName>
        <fullName evidence="1">Indole-3-glycerol-phosphate synthase</fullName>
    </submittedName>
</protein>
<sequence>MWGVGCGVWGVGVVGNLAEISLNPHLPKSLSRSLPTPEKENFTIKITAVL</sequence>
<dbReference type="EMBL" id="MVGR01000005">
    <property type="protein sequence ID" value="OPF15894.1"/>
    <property type="molecule type" value="Genomic_DNA"/>
</dbReference>
<dbReference type="AlphaFoldDB" id="A0A1V4BPE1"/>